<name>A0A8J7U5S4_9BACT</name>
<organism evidence="1 2">
    <name type="scientific">Acanthopleuribacter pedis</name>
    <dbReference type="NCBI Taxonomy" id="442870"/>
    <lineage>
        <taxon>Bacteria</taxon>
        <taxon>Pseudomonadati</taxon>
        <taxon>Acidobacteriota</taxon>
        <taxon>Holophagae</taxon>
        <taxon>Acanthopleuribacterales</taxon>
        <taxon>Acanthopleuribacteraceae</taxon>
        <taxon>Acanthopleuribacter</taxon>
    </lineage>
</organism>
<dbReference type="RefSeq" id="WP_207862835.1">
    <property type="nucleotide sequence ID" value="NZ_JAFREP010000044.1"/>
</dbReference>
<dbReference type="InterPro" id="IPR032710">
    <property type="entry name" value="NTF2-like_dom_sf"/>
</dbReference>
<evidence type="ECO:0000313" key="1">
    <source>
        <dbReference type="EMBL" id="MBO1322863.1"/>
    </source>
</evidence>
<reference evidence="1" key="1">
    <citation type="submission" date="2021-03" db="EMBL/GenBank/DDBJ databases">
        <authorList>
            <person name="Wang G."/>
        </authorList>
    </citation>
    <scope>NUCLEOTIDE SEQUENCE</scope>
    <source>
        <strain evidence="1">KCTC 12899</strain>
    </source>
</reference>
<keyword evidence="2" id="KW-1185">Reference proteome</keyword>
<evidence type="ECO:0000313" key="2">
    <source>
        <dbReference type="Proteomes" id="UP000664417"/>
    </source>
</evidence>
<accession>A0A8J7U5S4</accession>
<dbReference type="SUPFAM" id="SSF54427">
    <property type="entry name" value="NTF2-like"/>
    <property type="match status" value="1"/>
</dbReference>
<dbReference type="EMBL" id="JAFREP010000044">
    <property type="protein sequence ID" value="MBO1322863.1"/>
    <property type="molecule type" value="Genomic_DNA"/>
</dbReference>
<evidence type="ECO:0008006" key="3">
    <source>
        <dbReference type="Google" id="ProtNLM"/>
    </source>
</evidence>
<protein>
    <recommendedName>
        <fullName evidence="3">DUF4440 domain-containing protein</fullName>
    </recommendedName>
</protein>
<sequence>MDPKPILDDLVRRFFLAFSRNEQGELDLDVIYDLFIPQGLIIKNVGPKPEIMNVQQFVEPRKTLLGGGGLEAFTEEELWERTEIFGGIAQRFCRYRKAGLLNGTPFQAEGMKTIQFVRAIDGWRMSALSWDDEPS</sequence>
<gene>
    <name evidence="1" type="ORF">J3U88_30645</name>
</gene>
<comment type="caution">
    <text evidence="1">The sequence shown here is derived from an EMBL/GenBank/DDBJ whole genome shotgun (WGS) entry which is preliminary data.</text>
</comment>
<proteinExistence type="predicted"/>
<dbReference type="Proteomes" id="UP000664417">
    <property type="component" value="Unassembled WGS sequence"/>
</dbReference>
<dbReference type="AlphaFoldDB" id="A0A8J7U5S4"/>